<evidence type="ECO:0000256" key="1">
    <source>
        <dbReference type="ARBA" id="ARBA00006484"/>
    </source>
</evidence>
<protein>
    <submittedName>
        <fullName evidence="3">SDR family oxidoreductase</fullName>
    </submittedName>
</protein>
<dbReference type="PANTHER" id="PTHR42760">
    <property type="entry name" value="SHORT-CHAIN DEHYDROGENASES/REDUCTASES FAMILY MEMBER"/>
    <property type="match status" value="1"/>
</dbReference>
<comment type="caution">
    <text evidence="3">The sequence shown here is derived from an EMBL/GenBank/DDBJ whole genome shotgun (WGS) entry which is preliminary data.</text>
</comment>
<evidence type="ECO:0000256" key="2">
    <source>
        <dbReference type="ARBA" id="ARBA00023002"/>
    </source>
</evidence>
<dbReference type="PRINTS" id="PR00081">
    <property type="entry name" value="GDHRDH"/>
</dbReference>
<sequence length="247" mass="25745">MKERRVLVTGSSRGIGKAIAERLSSEGWLVALHGSADGDDLRDIASALGKQASGVYCADLSQTARATDLFQSVLRDGPVHAVVNNAGVYLPLNFIAAGDAAFTANLHRTFAVNFESPLAIMRLACRQFIRQGGGKILNVASRVGFKGEGGAALYAASKAAIISLTRSLAVELAPKKIGVFGLAPGWVDTAMAREGMDDRLPEILASIPLGRMATPEDVAAAAAFLLSDGAAYLSGVVIDVNGASYFH</sequence>
<dbReference type="SUPFAM" id="SSF51735">
    <property type="entry name" value="NAD(P)-binding Rossmann-fold domains"/>
    <property type="match status" value="1"/>
</dbReference>
<dbReference type="AlphaFoldDB" id="A0A931LR80"/>
<evidence type="ECO:0000313" key="4">
    <source>
        <dbReference type="Proteomes" id="UP000727962"/>
    </source>
</evidence>
<reference evidence="3" key="1">
    <citation type="submission" date="2020-07" db="EMBL/GenBank/DDBJ databases">
        <title>Huge and variable diversity of episymbiotic CPR bacteria and DPANN archaea in groundwater ecosystems.</title>
        <authorList>
            <person name="He C.Y."/>
            <person name="Keren R."/>
            <person name="Whittaker M."/>
            <person name="Farag I.F."/>
            <person name="Doudna J."/>
            <person name="Cate J.H.D."/>
            <person name="Banfield J.F."/>
        </authorList>
    </citation>
    <scope>NUCLEOTIDE SEQUENCE</scope>
    <source>
        <strain evidence="3">NC_groundwater_17_Pr7_B-0.1um_64_12</strain>
    </source>
</reference>
<gene>
    <name evidence="3" type="ORF">HYR64_02595</name>
</gene>
<dbReference type="FunFam" id="3.40.50.720:FF:000084">
    <property type="entry name" value="Short-chain dehydrogenase reductase"/>
    <property type="match status" value="1"/>
</dbReference>
<dbReference type="InterPro" id="IPR002347">
    <property type="entry name" value="SDR_fam"/>
</dbReference>
<dbReference type="Proteomes" id="UP000727962">
    <property type="component" value="Unassembled WGS sequence"/>
</dbReference>
<dbReference type="EMBL" id="JACOSL010000017">
    <property type="protein sequence ID" value="MBI1755978.1"/>
    <property type="molecule type" value="Genomic_DNA"/>
</dbReference>
<dbReference type="InterPro" id="IPR020904">
    <property type="entry name" value="Sc_DH/Rdtase_CS"/>
</dbReference>
<dbReference type="PRINTS" id="PR00080">
    <property type="entry name" value="SDRFAMILY"/>
</dbReference>
<keyword evidence="2" id="KW-0560">Oxidoreductase</keyword>
<dbReference type="Gene3D" id="3.40.50.720">
    <property type="entry name" value="NAD(P)-binding Rossmann-like Domain"/>
    <property type="match status" value="1"/>
</dbReference>
<dbReference type="PANTHER" id="PTHR42760:SF133">
    <property type="entry name" value="3-OXOACYL-[ACYL-CARRIER-PROTEIN] REDUCTASE"/>
    <property type="match status" value="1"/>
</dbReference>
<dbReference type="PROSITE" id="PS00061">
    <property type="entry name" value="ADH_SHORT"/>
    <property type="match status" value="1"/>
</dbReference>
<proteinExistence type="inferred from homology"/>
<name>A0A931LR80_FIMGI</name>
<comment type="similarity">
    <text evidence="1">Belongs to the short-chain dehydrogenases/reductases (SDR) family.</text>
</comment>
<accession>A0A931LR80</accession>
<organism evidence="3 4">
    <name type="scientific">Fimbriimonas ginsengisoli</name>
    <dbReference type="NCBI Taxonomy" id="1005039"/>
    <lineage>
        <taxon>Bacteria</taxon>
        <taxon>Bacillati</taxon>
        <taxon>Armatimonadota</taxon>
        <taxon>Fimbriimonadia</taxon>
        <taxon>Fimbriimonadales</taxon>
        <taxon>Fimbriimonadaceae</taxon>
        <taxon>Fimbriimonas</taxon>
    </lineage>
</organism>
<evidence type="ECO:0000313" key="3">
    <source>
        <dbReference type="EMBL" id="MBI1755978.1"/>
    </source>
</evidence>
<dbReference type="GO" id="GO:0006633">
    <property type="term" value="P:fatty acid biosynthetic process"/>
    <property type="evidence" value="ECO:0007669"/>
    <property type="project" value="TreeGrafter"/>
</dbReference>
<dbReference type="Pfam" id="PF13561">
    <property type="entry name" value="adh_short_C2"/>
    <property type="match status" value="1"/>
</dbReference>
<dbReference type="CDD" id="cd05233">
    <property type="entry name" value="SDR_c"/>
    <property type="match status" value="1"/>
</dbReference>
<dbReference type="InterPro" id="IPR036291">
    <property type="entry name" value="NAD(P)-bd_dom_sf"/>
</dbReference>
<dbReference type="GO" id="GO:0016616">
    <property type="term" value="F:oxidoreductase activity, acting on the CH-OH group of donors, NAD or NADP as acceptor"/>
    <property type="evidence" value="ECO:0007669"/>
    <property type="project" value="TreeGrafter"/>
</dbReference>
<dbReference type="GO" id="GO:0048038">
    <property type="term" value="F:quinone binding"/>
    <property type="evidence" value="ECO:0007669"/>
    <property type="project" value="TreeGrafter"/>
</dbReference>